<dbReference type="Proteomes" id="UP001596083">
    <property type="component" value="Unassembled WGS sequence"/>
</dbReference>
<keyword evidence="4 6" id="KW-0472">Membrane</keyword>
<feature type="transmembrane region" description="Helical" evidence="6">
    <location>
        <begin position="343"/>
        <end position="364"/>
    </location>
</feature>
<comment type="caution">
    <text evidence="7">The sequence shown here is derived from an EMBL/GenBank/DDBJ whole genome shotgun (WGS) entry which is preliminary data.</text>
</comment>
<evidence type="ECO:0000313" key="8">
    <source>
        <dbReference type="Proteomes" id="UP001596083"/>
    </source>
</evidence>
<evidence type="ECO:0000256" key="3">
    <source>
        <dbReference type="ARBA" id="ARBA00022989"/>
    </source>
</evidence>
<feature type="transmembrane region" description="Helical" evidence="6">
    <location>
        <begin position="144"/>
        <end position="165"/>
    </location>
</feature>
<evidence type="ECO:0000256" key="4">
    <source>
        <dbReference type="ARBA" id="ARBA00023136"/>
    </source>
</evidence>
<sequence length="442" mass="43341">MTSDATGTGRQLARARRALAAVFAVHGAVAGGFATRIPWLQDRLGLTSGQLGLALAFPALASACAMPFASRVVRRLGSRAGLRLLLALWCASLALPALSPGLPALCAALACYGATSGTADVAMNALGVRTEERLGRPVMSSLHGMWCVGTLAGSAVGTAAAHAGLDARLHLGLAAGVLAAVGLVVCRWVLDPPPAPAPVPAAGARRRARELLPVRGVLVIGAVGFCAVFAEGASLDWSAVYLRDVLDAGAGLAAGCTTVFSCAMAGARLAGDAVVRRLGAVRTVRAGGLLAVAGGALVVAAPSAGGSGAAVAGFALIGVGVSVVVPLAFAAAGRGGRDAGRSIATVATVVYTSGLIAPTVIGRIADAASLPVSFAVVTALTAGLVAGAGVLRAPARATAAPRGAAVGAEGDRSEGEEPEGEGSEGEEEDGTRGERPGRTAGP</sequence>
<feature type="transmembrane region" description="Helical" evidence="6">
    <location>
        <begin position="283"/>
        <end position="304"/>
    </location>
</feature>
<comment type="subcellular location">
    <subcellularLocation>
        <location evidence="1">Membrane</location>
        <topology evidence="1">Multi-pass membrane protein</topology>
    </subcellularLocation>
</comment>
<dbReference type="InterPro" id="IPR051788">
    <property type="entry name" value="MFS_Transporter"/>
</dbReference>
<keyword evidence="3 6" id="KW-1133">Transmembrane helix</keyword>
<feature type="region of interest" description="Disordered" evidence="5">
    <location>
        <begin position="398"/>
        <end position="442"/>
    </location>
</feature>
<evidence type="ECO:0000313" key="7">
    <source>
        <dbReference type="EMBL" id="MFC5724899.1"/>
    </source>
</evidence>
<feature type="transmembrane region" description="Helical" evidence="6">
    <location>
        <begin position="250"/>
        <end position="271"/>
    </location>
</feature>
<dbReference type="SUPFAM" id="SSF103473">
    <property type="entry name" value="MFS general substrate transporter"/>
    <property type="match status" value="1"/>
</dbReference>
<organism evidence="7 8">
    <name type="scientific">Streptomyces gamaensis</name>
    <dbReference type="NCBI Taxonomy" id="1763542"/>
    <lineage>
        <taxon>Bacteria</taxon>
        <taxon>Bacillati</taxon>
        <taxon>Actinomycetota</taxon>
        <taxon>Actinomycetes</taxon>
        <taxon>Kitasatosporales</taxon>
        <taxon>Streptomycetaceae</taxon>
        <taxon>Streptomyces</taxon>
    </lineage>
</organism>
<keyword evidence="2 6" id="KW-0812">Transmembrane</keyword>
<evidence type="ECO:0000256" key="5">
    <source>
        <dbReference type="SAM" id="MobiDB-lite"/>
    </source>
</evidence>
<feature type="transmembrane region" description="Helical" evidence="6">
    <location>
        <begin position="370"/>
        <end position="391"/>
    </location>
</feature>
<dbReference type="PANTHER" id="PTHR23514">
    <property type="entry name" value="BYPASS OF STOP CODON PROTEIN 6"/>
    <property type="match status" value="1"/>
</dbReference>
<feature type="transmembrane region" description="Helical" evidence="6">
    <location>
        <begin position="310"/>
        <end position="331"/>
    </location>
</feature>
<proteinExistence type="predicted"/>
<feature type="transmembrane region" description="Helical" evidence="6">
    <location>
        <begin position="171"/>
        <end position="190"/>
    </location>
</feature>
<dbReference type="RefSeq" id="WP_390321516.1">
    <property type="nucleotide sequence ID" value="NZ_JBHSPB010000038.1"/>
</dbReference>
<reference evidence="8" key="1">
    <citation type="journal article" date="2019" name="Int. J. Syst. Evol. Microbiol.">
        <title>The Global Catalogue of Microorganisms (GCM) 10K type strain sequencing project: providing services to taxonomists for standard genome sequencing and annotation.</title>
        <authorList>
            <consortium name="The Broad Institute Genomics Platform"/>
            <consortium name="The Broad Institute Genome Sequencing Center for Infectious Disease"/>
            <person name="Wu L."/>
            <person name="Ma J."/>
        </authorList>
    </citation>
    <scope>NUCLEOTIDE SEQUENCE [LARGE SCALE GENOMIC DNA]</scope>
    <source>
        <strain evidence="8">CGMCC 4.7304</strain>
    </source>
</reference>
<feature type="compositionally biased region" description="Low complexity" evidence="5">
    <location>
        <begin position="398"/>
        <end position="408"/>
    </location>
</feature>
<protein>
    <submittedName>
        <fullName evidence="7">MFS transporter</fullName>
    </submittedName>
</protein>
<gene>
    <name evidence="7" type="ORF">ACFP1Z_32605</name>
</gene>
<dbReference type="InterPro" id="IPR011701">
    <property type="entry name" value="MFS"/>
</dbReference>
<feature type="transmembrane region" description="Helical" evidence="6">
    <location>
        <begin position="81"/>
        <end position="98"/>
    </location>
</feature>
<dbReference type="InterPro" id="IPR036259">
    <property type="entry name" value="MFS_trans_sf"/>
</dbReference>
<feature type="compositionally biased region" description="Basic and acidic residues" evidence="5">
    <location>
        <begin position="430"/>
        <end position="442"/>
    </location>
</feature>
<dbReference type="Pfam" id="PF07690">
    <property type="entry name" value="MFS_1"/>
    <property type="match status" value="1"/>
</dbReference>
<keyword evidence="8" id="KW-1185">Reference proteome</keyword>
<dbReference type="EMBL" id="JBHSPB010000038">
    <property type="protein sequence ID" value="MFC5724899.1"/>
    <property type="molecule type" value="Genomic_DNA"/>
</dbReference>
<evidence type="ECO:0000256" key="2">
    <source>
        <dbReference type="ARBA" id="ARBA00022692"/>
    </source>
</evidence>
<dbReference type="PANTHER" id="PTHR23514:SF13">
    <property type="entry name" value="INNER MEMBRANE PROTEIN YBJJ"/>
    <property type="match status" value="1"/>
</dbReference>
<evidence type="ECO:0000256" key="1">
    <source>
        <dbReference type="ARBA" id="ARBA00004141"/>
    </source>
</evidence>
<feature type="transmembrane region" description="Helical" evidence="6">
    <location>
        <begin position="104"/>
        <end position="123"/>
    </location>
</feature>
<feature type="transmembrane region" description="Helical" evidence="6">
    <location>
        <begin position="211"/>
        <end position="230"/>
    </location>
</feature>
<name>A0ABW0ZCT8_9ACTN</name>
<evidence type="ECO:0000256" key="6">
    <source>
        <dbReference type="SAM" id="Phobius"/>
    </source>
</evidence>
<feature type="transmembrane region" description="Helical" evidence="6">
    <location>
        <begin position="18"/>
        <end position="39"/>
    </location>
</feature>
<dbReference type="CDD" id="cd17393">
    <property type="entry name" value="MFS_MosC_like"/>
    <property type="match status" value="1"/>
</dbReference>
<feature type="compositionally biased region" description="Acidic residues" evidence="5">
    <location>
        <begin position="416"/>
        <end position="429"/>
    </location>
</feature>
<accession>A0ABW0ZCT8</accession>
<dbReference type="Gene3D" id="1.20.1250.20">
    <property type="entry name" value="MFS general substrate transporter like domains"/>
    <property type="match status" value="1"/>
</dbReference>
<feature type="transmembrane region" description="Helical" evidence="6">
    <location>
        <begin position="51"/>
        <end position="69"/>
    </location>
</feature>